<accession>A0A2P5YFG4</accession>
<dbReference type="AlphaFoldDB" id="A0A2P5YFG4"/>
<feature type="region of interest" description="Disordered" evidence="1">
    <location>
        <begin position="1"/>
        <end position="28"/>
    </location>
</feature>
<gene>
    <name evidence="2" type="ORF">GOBAR_AA06250</name>
</gene>
<dbReference type="OrthoDB" id="10525709at2759"/>
<feature type="compositionally biased region" description="Basic and acidic residues" evidence="1">
    <location>
        <begin position="1"/>
        <end position="16"/>
    </location>
</feature>
<reference evidence="2 3" key="1">
    <citation type="submission" date="2015-01" db="EMBL/GenBank/DDBJ databases">
        <title>Genome of allotetraploid Gossypium barbadense reveals genomic plasticity and fiber elongation in cotton evolution.</title>
        <authorList>
            <person name="Chen X."/>
            <person name="Liu X."/>
            <person name="Zhao B."/>
            <person name="Zheng H."/>
            <person name="Hu Y."/>
            <person name="Lu G."/>
            <person name="Yang C."/>
            <person name="Chen J."/>
            <person name="Shan C."/>
            <person name="Zhang L."/>
            <person name="Zhou Y."/>
            <person name="Wang L."/>
            <person name="Guo W."/>
            <person name="Bai Y."/>
            <person name="Ruan J."/>
            <person name="Shangguan X."/>
            <person name="Mao Y."/>
            <person name="Jiang J."/>
            <person name="Zhu Y."/>
            <person name="Lei J."/>
            <person name="Kang H."/>
            <person name="Chen S."/>
            <person name="He X."/>
            <person name="Wang R."/>
            <person name="Wang Y."/>
            <person name="Chen J."/>
            <person name="Wang L."/>
            <person name="Yu S."/>
            <person name="Wang B."/>
            <person name="Wei J."/>
            <person name="Song S."/>
            <person name="Lu X."/>
            <person name="Gao Z."/>
            <person name="Gu W."/>
            <person name="Deng X."/>
            <person name="Ma D."/>
            <person name="Wang S."/>
            <person name="Liang W."/>
            <person name="Fang L."/>
            <person name="Cai C."/>
            <person name="Zhu X."/>
            <person name="Zhou B."/>
            <person name="Zhang Y."/>
            <person name="Chen Z."/>
            <person name="Xu S."/>
            <person name="Zhu R."/>
            <person name="Wang S."/>
            <person name="Zhang T."/>
            <person name="Zhao G."/>
        </authorList>
    </citation>
    <scope>NUCLEOTIDE SEQUENCE [LARGE SCALE GENOMIC DNA]</scope>
    <source>
        <strain evidence="3">cv. Xinhai21</strain>
        <tissue evidence="2">Leaf</tissue>
    </source>
</reference>
<dbReference type="EMBL" id="KZ663265">
    <property type="protein sequence ID" value="PPS14332.1"/>
    <property type="molecule type" value="Genomic_DNA"/>
</dbReference>
<name>A0A2P5YFG4_GOSBA</name>
<evidence type="ECO:0000313" key="2">
    <source>
        <dbReference type="EMBL" id="PPS14332.1"/>
    </source>
</evidence>
<protein>
    <submittedName>
        <fullName evidence="2">Uncharacterized protein</fullName>
    </submittedName>
</protein>
<dbReference type="Proteomes" id="UP000239757">
    <property type="component" value="Unassembled WGS sequence"/>
</dbReference>
<proteinExistence type="predicted"/>
<sequence>MPDDSNHNHDTREESHASPMDDTGDEFVQNTDDFDIPIGLGVDEAAYFQNLNFETSIERFRRCKVEDFYGISEDDPIAADGRDGFTARVADVGSILIRVLREVHCRFAFELVASESIKCKRFREGLHIDIYTYLVTNQLEQPRRFRILKDSGELHRHSLKDEVKGQDQGLVEDY</sequence>
<evidence type="ECO:0000313" key="3">
    <source>
        <dbReference type="Proteomes" id="UP000239757"/>
    </source>
</evidence>
<organism evidence="2 3">
    <name type="scientific">Gossypium barbadense</name>
    <name type="common">Sea Island cotton</name>
    <name type="synonym">Hibiscus barbadensis</name>
    <dbReference type="NCBI Taxonomy" id="3634"/>
    <lineage>
        <taxon>Eukaryota</taxon>
        <taxon>Viridiplantae</taxon>
        <taxon>Streptophyta</taxon>
        <taxon>Embryophyta</taxon>
        <taxon>Tracheophyta</taxon>
        <taxon>Spermatophyta</taxon>
        <taxon>Magnoliopsida</taxon>
        <taxon>eudicotyledons</taxon>
        <taxon>Gunneridae</taxon>
        <taxon>Pentapetalae</taxon>
        <taxon>rosids</taxon>
        <taxon>malvids</taxon>
        <taxon>Malvales</taxon>
        <taxon>Malvaceae</taxon>
        <taxon>Malvoideae</taxon>
        <taxon>Gossypium</taxon>
    </lineage>
</organism>
<evidence type="ECO:0000256" key="1">
    <source>
        <dbReference type="SAM" id="MobiDB-lite"/>
    </source>
</evidence>